<keyword evidence="3" id="KW-0804">Transcription</keyword>
<dbReference type="Proteomes" id="UP001241110">
    <property type="component" value="Unassembled WGS sequence"/>
</dbReference>
<dbReference type="RefSeq" id="WP_313975866.1">
    <property type="nucleotide sequence ID" value="NZ_JASJOS010000002.1"/>
</dbReference>
<proteinExistence type="predicted"/>
<dbReference type="GO" id="GO:0043565">
    <property type="term" value="F:sequence-specific DNA binding"/>
    <property type="evidence" value="ECO:0007669"/>
    <property type="project" value="InterPro"/>
</dbReference>
<dbReference type="EMBL" id="JASJOS010000002">
    <property type="protein sequence ID" value="MDJ1479560.1"/>
    <property type="molecule type" value="Genomic_DNA"/>
</dbReference>
<dbReference type="PANTHER" id="PTHR43280:SF2">
    <property type="entry name" value="HTH-TYPE TRANSCRIPTIONAL REGULATOR EXSA"/>
    <property type="match status" value="1"/>
</dbReference>
<dbReference type="InterPro" id="IPR003313">
    <property type="entry name" value="AraC-bd"/>
</dbReference>
<protein>
    <submittedName>
        <fullName evidence="5">AraC family transcriptional regulator</fullName>
    </submittedName>
</protein>
<organism evidence="5 6">
    <name type="scientific">Xanthocytophaga flava</name>
    <dbReference type="NCBI Taxonomy" id="3048013"/>
    <lineage>
        <taxon>Bacteria</taxon>
        <taxon>Pseudomonadati</taxon>
        <taxon>Bacteroidota</taxon>
        <taxon>Cytophagia</taxon>
        <taxon>Cytophagales</taxon>
        <taxon>Rhodocytophagaceae</taxon>
        <taxon>Xanthocytophaga</taxon>
    </lineage>
</organism>
<dbReference type="Pfam" id="PF02311">
    <property type="entry name" value="AraC_binding"/>
    <property type="match status" value="1"/>
</dbReference>
<dbReference type="PANTHER" id="PTHR43280">
    <property type="entry name" value="ARAC-FAMILY TRANSCRIPTIONAL REGULATOR"/>
    <property type="match status" value="1"/>
</dbReference>
<evidence type="ECO:0000256" key="3">
    <source>
        <dbReference type="ARBA" id="ARBA00023163"/>
    </source>
</evidence>
<comment type="caution">
    <text evidence="5">The sequence shown here is derived from an EMBL/GenBank/DDBJ whole genome shotgun (WGS) entry which is preliminary data.</text>
</comment>
<dbReference type="SMART" id="SM00342">
    <property type="entry name" value="HTH_ARAC"/>
    <property type="match status" value="1"/>
</dbReference>
<accession>A0AAE3QM22</accession>
<dbReference type="Gene3D" id="1.10.10.60">
    <property type="entry name" value="Homeodomain-like"/>
    <property type="match status" value="2"/>
</dbReference>
<keyword evidence="2" id="KW-0238">DNA-binding</keyword>
<evidence type="ECO:0000313" key="6">
    <source>
        <dbReference type="Proteomes" id="UP001241110"/>
    </source>
</evidence>
<dbReference type="InterPro" id="IPR037923">
    <property type="entry name" value="HTH-like"/>
</dbReference>
<dbReference type="InterPro" id="IPR018062">
    <property type="entry name" value="HTH_AraC-typ_CS"/>
</dbReference>
<keyword evidence="1" id="KW-0805">Transcription regulation</keyword>
<dbReference type="Gene3D" id="2.60.120.10">
    <property type="entry name" value="Jelly Rolls"/>
    <property type="match status" value="1"/>
</dbReference>
<evidence type="ECO:0000259" key="4">
    <source>
        <dbReference type="PROSITE" id="PS01124"/>
    </source>
</evidence>
<name>A0AAE3QM22_9BACT</name>
<reference evidence="5" key="1">
    <citation type="submission" date="2023-05" db="EMBL/GenBank/DDBJ databases">
        <authorList>
            <person name="Zhang X."/>
        </authorList>
    </citation>
    <scope>NUCLEOTIDE SEQUENCE</scope>
    <source>
        <strain evidence="5">YF14B1</strain>
    </source>
</reference>
<dbReference type="SUPFAM" id="SSF46689">
    <property type="entry name" value="Homeodomain-like"/>
    <property type="match status" value="2"/>
</dbReference>
<dbReference type="InterPro" id="IPR009057">
    <property type="entry name" value="Homeodomain-like_sf"/>
</dbReference>
<evidence type="ECO:0000256" key="2">
    <source>
        <dbReference type="ARBA" id="ARBA00023125"/>
    </source>
</evidence>
<dbReference type="AlphaFoldDB" id="A0AAE3QM22"/>
<dbReference type="GO" id="GO:0003700">
    <property type="term" value="F:DNA-binding transcription factor activity"/>
    <property type="evidence" value="ECO:0007669"/>
    <property type="project" value="InterPro"/>
</dbReference>
<evidence type="ECO:0000313" key="5">
    <source>
        <dbReference type="EMBL" id="MDJ1479560.1"/>
    </source>
</evidence>
<dbReference type="PROSITE" id="PS01124">
    <property type="entry name" value="HTH_ARAC_FAMILY_2"/>
    <property type="match status" value="1"/>
</dbReference>
<dbReference type="PROSITE" id="PS00041">
    <property type="entry name" value="HTH_ARAC_FAMILY_1"/>
    <property type="match status" value="1"/>
</dbReference>
<dbReference type="Pfam" id="PF12833">
    <property type="entry name" value="HTH_18"/>
    <property type="match status" value="1"/>
</dbReference>
<sequence length="292" mass="35413">MQRFNQYEPFNVFRFEVTEWPYPLHNHSYFEIIFIEKGQGVHCLNEHQFTYQEGDVFLLRPQDYHIFEIASSTQFCYLRFTESFFQNNQEPHWQQTIDYLFNTPYHIHGSLVKMEEEKKRLHGLLAVLIHEYEHRQKPFAENILTYIMRSVLSLLARNIFEQSFLTEKETPKRSHLLDSILVYVRQHIYSPEKLRMEQLANHLHYSANYLSIFFKRHMGESLQQYILRYKLKLVESRLVYSDWSISQIAFELGFSDESHLNKLFKKYYQYTPGDFRKRMIESKTTAVLKDFA</sequence>
<dbReference type="InterPro" id="IPR014710">
    <property type="entry name" value="RmlC-like_jellyroll"/>
</dbReference>
<evidence type="ECO:0000256" key="1">
    <source>
        <dbReference type="ARBA" id="ARBA00023015"/>
    </source>
</evidence>
<gene>
    <name evidence="5" type="ORF">QNI16_03630</name>
</gene>
<feature type="domain" description="HTH araC/xylS-type" evidence="4">
    <location>
        <begin position="178"/>
        <end position="278"/>
    </location>
</feature>
<dbReference type="SUPFAM" id="SSF51215">
    <property type="entry name" value="Regulatory protein AraC"/>
    <property type="match status" value="1"/>
</dbReference>
<dbReference type="InterPro" id="IPR018060">
    <property type="entry name" value="HTH_AraC"/>
</dbReference>